<feature type="transmembrane region" description="Helical" evidence="6">
    <location>
        <begin position="277"/>
        <end position="301"/>
    </location>
</feature>
<dbReference type="PANTHER" id="PTHR47089:SF1">
    <property type="entry name" value="GUANOSINE ABC TRANSPORTER PERMEASE PROTEIN NUPP"/>
    <property type="match status" value="1"/>
</dbReference>
<evidence type="ECO:0000256" key="4">
    <source>
        <dbReference type="ARBA" id="ARBA00022989"/>
    </source>
</evidence>
<dbReference type="PANTHER" id="PTHR47089">
    <property type="entry name" value="ABC TRANSPORTER, PERMEASE PROTEIN"/>
    <property type="match status" value="1"/>
</dbReference>
<dbReference type="EMBL" id="CM001376">
    <property type="protein sequence ID" value="EHM13542.1"/>
    <property type="molecule type" value="Genomic_DNA"/>
</dbReference>
<feature type="transmembrane region" description="Helical" evidence="6">
    <location>
        <begin position="65"/>
        <end position="83"/>
    </location>
</feature>
<dbReference type="GO" id="GO:0005886">
    <property type="term" value="C:plasma membrane"/>
    <property type="evidence" value="ECO:0007669"/>
    <property type="project" value="UniProtKB-SubCell"/>
</dbReference>
<keyword evidence="2" id="KW-1003">Cell membrane</keyword>
<accession>H0ULQ1</accession>
<dbReference type="InterPro" id="IPR001851">
    <property type="entry name" value="ABC_transp_permease"/>
</dbReference>
<sequence length="350" mass="37714">MRFERRFDTPLWCSVLVPIASLAAALVVSGAFLTALGVSPIDALSEMWLSAFGDEYGLSESLTKAIPLMISAVGLCVCYKMLVWNIGAQGQIMAGALAAVAAVRYLPLASSPLQLALMALAAALAGGLWASVAGFLRAKWNVNEIISTLMLNYIAVNLKDFLVYGQWRDPSSLGFPMTPAFPASAQLPLLGFGRAHSGLWLAVIVALVLWWLLTYSRWGYEIRVIGENPRAARFAGIDDTRMMVRSMFIAGALCGLAGMVHMAGLAHRLQGAFSADFGYTAIIVAWLANLNPLAALLVAFLMGGLLVGGESMQVTMNLPVAGTQVIQGLILFFVVAGEFFKNYRLVRFRR</sequence>
<dbReference type="eggNOG" id="COG4603">
    <property type="taxonomic scope" value="Bacteria"/>
</dbReference>
<feature type="transmembrane region" description="Helical" evidence="6">
    <location>
        <begin position="247"/>
        <end position="265"/>
    </location>
</feature>
<dbReference type="Proteomes" id="UP000003806">
    <property type="component" value="Chromosome"/>
</dbReference>
<evidence type="ECO:0000256" key="3">
    <source>
        <dbReference type="ARBA" id="ARBA00022692"/>
    </source>
</evidence>
<dbReference type="STRING" id="885272.JonanDRAFT_1176"/>
<feature type="transmembrane region" description="Helical" evidence="6">
    <location>
        <begin position="113"/>
        <end position="136"/>
    </location>
</feature>
<feature type="transmembrane region" description="Helical" evidence="6">
    <location>
        <begin position="90"/>
        <end position="107"/>
    </location>
</feature>
<evidence type="ECO:0000313" key="7">
    <source>
        <dbReference type="EMBL" id="EHM13542.1"/>
    </source>
</evidence>
<keyword evidence="8" id="KW-1185">Reference proteome</keyword>
<proteinExistence type="predicted"/>
<comment type="subcellular location">
    <subcellularLocation>
        <location evidence="1">Cell membrane</location>
        <topology evidence="1">Multi-pass membrane protein</topology>
    </subcellularLocation>
</comment>
<name>H0ULQ1_9BACT</name>
<protein>
    <submittedName>
        <fullName evidence="7">ABC-type uncharacterized transport system, permease component</fullName>
    </submittedName>
</protein>
<keyword evidence="5 6" id="KW-0472">Membrane</keyword>
<evidence type="ECO:0000256" key="5">
    <source>
        <dbReference type="ARBA" id="ARBA00023136"/>
    </source>
</evidence>
<feature type="transmembrane region" description="Helical" evidence="6">
    <location>
        <begin position="321"/>
        <end position="340"/>
    </location>
</feature>
<dbReference type="CDD" id="cd06580">
    <property type="entry name" value="TM_PBP1_transp_TpRbsC_like"/>
    <property type="match status" value="1"/>
</dbReference>
<evidence type="ECO:0000256" key="6">
    <source>
        <dbReference type="SAM" id="Phobius"/>
    </source>
</evidence>
<evidence type="ECO:0000256" key="2">
    <source>
        <dbReference type="ARBA" id="ARBA00022475"/>
    </source>
</evidence>
<dbReference type="AlphaFoldDB" id="H0ULQ1"/>
<organism evidence="7 8">
    <name type="scientific">Jonquetella anthropi DSM 22815</name>
    <dbReference type="NCBI Taxonomy" id="885272"/>
    <lineage>
        <taxon>Bacteria</taxon>
        <taxon>Thermotogati</taxon>
        <taxon>Synergistota</taxon>
        <taxon>Synergistia</taxon>
        <taxon>Synergistales</taxon>
        <taxon>Dethiosulfovibrionaceae</taxon>
        <taxon>Jonquetella</taxon>
    </lineage>
</organism>
<gene>
    <name evidence="7" type="ORF">JonanDRAFT_1176</name>
</gene>
<dbReference type="Pfam" id="PF02653">
    <property type="entry name" value="BPD_transp_2"/>
    <property type="match status" value="1"/>
</dbReference>
<evidence type="ECO:0000256" key="1">
    <source>
        <dbReference type="ARBA" id="ARBA00004651"/>
    </source>
</evidence>
<dbReference type="OrthoDB" id="45037at2"/>
<dbReference type="RefSeq" id="WP_008521625.1">
    <property type="nucleotide sequence ID" value="NZ_CM001376.1"/>
</dbReference>
<dbReference type="GO" id="GO:0022857">
    <property type="term" value="F:transmembrane transporter activity"/>
    <property type="evidence" value="ECO:0007669"/>
    <property type="project" value="InterPro"/>
</dbReference>
<reference evidence="7 8" key="1">
    <citation type="submission" date="2011-11" db="EMBL/GenBank/DDBJ databases">
        <title>The Noncontiguous Finished genome of Jonquetella anthropi DSM 22815.</title>
        <authorList>
            <consortium name="US DOE Joint Genome Institute (JGI-PGF)"/>
            <person name="Lucas S."/>
            <person name="Copeland A."/>
            <person name="Lapidus A."/>
            <person name="Glavina del Rio T."/>
            <person name="Dalin E."/>
            <person name="Tice H."/>
            <person name="Bruce D."/>
            <person name="Goodwin L."/>
            <person name="Pitluck S."/>
            <person name="Peters L."/>
            <person name="Mikhailova N."/>
            <person name="Held B."/>
            <person name="Kyrpides N."/>
            <person name="Mavromatis K."/>
            <person name="Ivanova N."/>
            <person name="Markowitz V."/>
            <person name="Cheng J.-F."/>
            <person name="Hugenholtz P."/>
            <person name="Woyke T."/>
            <person name="Wu D."/>
            <person name="Gronow S."/>
            <person name="Wellnitz S."/>
            <person name="Brambilla E."/>
            <person name="Klenk H.-P."/>
            <person name="Eisen J.A."/>
        </authorList>
    </citation>
    <scope>NUCLEOTIDE SEQUENCE [LARGE SCALE GENOMIC DNA]</scope>
    <source>
        <strain evidence="7 8">DSM 22815</strain>
    </source>
</reference>
<keyword evidence="3 6" id="KW-0812">Transmembrane</keyword>
<keyword evidence="4 6" id="KW-1133">Transmembrane helix</keyword>
<feature type="transmembrane region" description="Helical" evidence="6">
    <location>
        <begin position="12"/>
        <end position="38"/>
    </location>
</feature>
<dbReference type="HOGENOM" id="CLU_040769_0_0_0"/>
<evidence type="ECO:0000313" key="8">
    <source>
        <dbReference type="Proteomes" id="UP000003806"/>
    </source>
</evidence>
<feature type="transmembrane region" description="Helical" evidence="6">
    <location>
        <begin position="199"/>
        <end position="218"/>
    </location>
</feature>